<evidence type="ECO:0000313" key="7">
    <source>
        <dbReference type="Proteomes" id="UP001500621"/>
    </source>
</evidence>
<dbReference type="PROSITE" id="PS50931">
    <property type="entry name" value="HTH_LYSR"/>
    <property type="match status" value="1"/>
</dbReference>
<evidence type="ECO:0000256" key="3">
    <source>
        <dbReference type="ARBA" id="ARBA00023125"/>
    </source>
</evidence>
<feature type="domain" description="HTH lysR-type" evidence="5">
    <location>
        <begin position="1"/>
        <end position="58"/>
    </location>
</feature>
<accession>A0ABP8W603</accession>
<dbReference type="Gene3D" id="3.40.190.290">
    <property type="match status" value="1"/>
</dbReference>
<protein>
    <submittedName>
        <fullName evidence="6">LysR family transcriptional regulator</fullName>
    </submittedName>
</protein>
<dbReference type="InterPro" id="IPR036390">
    <property type="entry name" value="WH_DNA-bd_sf"/>
</dbReference>
<dbReference type="PANTHER" id="PTHR30346:SF0">
    <property type="entry name" value="HCA OPERON TRANSCRIPTIONAL ACTIVATOR HCAR"/>
    <property type="match status" value="1"/>
</dbReference>
<dbReference type="InterPro" id="IPR005119">
    <property type="entry name" value="LysR_subst-bd"/>
</dbReference>
<keyword evidence="4" id="KW-0804">Transcription</keyword>
<dbReference type="Pfam" id="PF00126">
    <property type="entry name" value="HTH_1"/>
    <property type="match status" value="1"/>
</dbReference>
<name>A0ABP8W603_9ACTN</name>
<sequence>MRIEQLEHLAAVVQHGSLRRASEQLHLSQPAVSESLSKLERELGVTLLDRRRTGARISRQGRDLLQHMVGVLEAVDRLRTAAGDQTSAARVVRLGTVNAATATVLVPALRAVQEEAPDLSVEVLTLQQAQIEAGLLEGSLDLGLVNVLDGDDTPVELTSTDLVRGRPVVVLPHDHPLTERDALTVEDLRAQPFITMRSGYLMHRFVHRLFGSDLPRQRHVTDGAEMGKVMVADGLGLTVLPDFSVRGDPLERAGVLTHRPLRHDRTGVTLVLRQRREARTAPAVRAVTLALRETALLAQTAQTAQTAAAPAE</sequence>
<organism evidence="6 7">
    <name type="scientific">Nocardioides nanhaiensis</name>
    <dbReference type="NCBI Taxonomy" id="1476871"/>
    <lineage>
        <taxon>Bacteria</taxon>
        <taxon>Bacillati</taxon>
        <taxon>Actinomycetota</taxon>
        <taxon>Actinomycetes</taxon>
        <taxon>Propionibacteriales</taxon>
        <taxon>Nocardioidaceae</taxon>
        <taxon>Nocardioides</taxon>
    </lineage>
</organism>
<comment type="similarity">
    <text evidence="1">Belongs to the LysR transcriptional regulatory family.</text>
</comment>
<dbReference type="InterPro" id="IPR000847">
    <property type="entry name" value="LysR_HTH_N"/>
</dbReference>
<keyword evidence="2" id="KW-0805">Transcription regulation</keyword>
<dbReference type="RefSeq" id="WP_345265100.1">
    <property type="nucleotide sequence ID" value="NZ_BAABIM010000002.1"/>
</dbReference>
<dbReference type="Proteomes" id="UP001500621">
    <property type="component" value="Unassembled WGS sequence"/>
</dbReference>
<evidence type="ECO:0000256" key="2">
    <source>
        <dbReference type="ARBA" id="ARBA00023015"/>
    </source>
</evidence>
<dbReference type="Gene3D" id="1.10.10.10">
    <property type="entry name" value="Winged helix-like DNA-binding domain superfamily/Winged helix DNA-binding domain"/>
    <property type="match status" value="1"/>
</dbReference>
<keyword evidence="7" id="KW-1185">Reference proteome</keyword>
<dbReference type="Pfam" id="PF03466">
    <property type="entry name" value="LysR_substrate"/>
    <property type="match status" value="1"/>
</dbReference>
<proteinExistence type="inferred from homology"/>
<evidence type="ECO:0000313" key="6">
    <source>
        <dbReference type="EMBL" id="GAA4681971.1"/>
    </source>
</evidence>
<gene>
    <name evidence="6" type="ORF">GCM10023226_18920</name>
</gene>
<evidence type="ECO:0000256" key="4">
    <source>
        <dbReference type="ARBA" id="ARBA00023163"/>
    </source>
</evidence>
<reference evidence="7" key="1">
    <citation type="journal article" date="2019" name="Int. J. Syst. Evol. Microbiol.">
        <title>The Global Catalogue of Microorganisms (GCM) 10K type strain sequencing project: providing services to taxonomists for standard genome sequencing and annotation.</title>
        <authorList>
            <consortium name="The Broad Institute Genomics Platform"/>
            <consortium name="The Broad Institute Genome Sequencing Center for Infectious Disease"/>
            <person name="Wu L."/>
            <person name="Ma J."/>
        </authorList>
    </citation>
    <scope>NUCLEOTIDE SEQUENCE [LARGE SCALE GENOMIC DNA]</scope>
    <source>
        <strain evidence="7">JCM 18127</strain>
    </source>
</reference>
<keyword evidence="3" id="KW-0238">DNA-binding</keyword>
<dbReference type="SUPFAM" id="SSF46785">
    <property type="entry name" value="Winged helix' DNA-binding domain"/>
    <property type="match status" value="1"/>
</dbReference>
<dbReference type="SUPFAM" id="SSF53850">
    <property type="entry name" value="Periplasmic binding protein-like II"/>
    <property type="match status" value="1"/>
</dbReference>
<dbReference type="CDD" id="cd05466">
    <property type="entry name" value="PBP2_LTTR_substrate"/>
    <property type="match status" value="1"/>
</dbReference>
<evidence type="ECO:0000259" key="5">
    <source>
        <dbReference type="PROSITE" id="PS50931"/>
    </source>
</evidence>
<evidence type="ECO:0000256" key="1">
    <source>
        <dbReference type="ARBA" id="ARBA00009437"/>
    </source>
</evidence>
<dbReference type="PANTHER" id="PTHR30346">
    <property type="entry name" value="TRANSCRIPTIONAL DUAL REGULATOR HCAR-RELATED"/>
    <property type="match status" value="1"/>
</dbReference>
<dbReference type="PRINTS" id="PR00039">
    <property type="entry name" value="HTHLYSR"/>
</dbReference>
<dbReference type="EMBL" id="BAABIM010000002">
    <property type="protein sequence ID" value="GAA4681971.1"/>
    <property type="molecule type" value="Genomic_DNA"/>
</dbReference>
<comment type="caution">
    <text evidence="6">The sequence shown here is derived from an EMBL/GenBank/DDBJ whole genome shotgun (WGS) entry which is preliminary data.</text>
</comment>
<dbReference type="InterPro" id="IPR036388">
    <property type="entry name" value="WH-like_DNA-bd_sf"/>
</dbReference>